<organism evidence="8 9">
    <name type="scientific">Thermoproteota archaeon</name>
    <dbReference type="NCBI Taxonomy" id="2056631"/>
    <lineage>
        <taxon>Archaea</taxon>
        <taxon>Thermoproteota</taxon>
    </lineage>
</organism>
<feature type="transmembrane region" description="Helical" evidence="6">
    <location>
        <begin position="312"/>
        <end position="333"/>
    </location>
</feature>
<evidence type="ECO:0000256" key="5">
    <source>
        <dbReference type="ARBA" id="ARBA00023136"/>
    </source>
</evidence>
<keyword evidence="3 6" id="KW-0812">Transmembrane</keyword>
<gene>
    <name evidence="8" type="ORF">DSO09_00020</name>
</gene>
<evidence type="ECO:0000259" key="7">
    <source>
        <dbReference type="PROSITE" id="PS50850"/>
    </source>
</evidence>
<comment type="subcellular location">
    <subcellularLocation>
        <location evidence="1">Cell membrane</location>
        <topology evidence="1">Multi-pass membrane protein</topology>
    </subcellularLocation>
</comment>
<name>A0A523BI54_9CREN</name>
<dbReference type="GO" id="GO:0022857">
    <property type="term" value="F:transmembrane transporter activity"/>
    <property type="evidence" value="ECO:0007669"/>
    <property type="project" value="InterPro"/>
</dbReference>
<feature type="transmembrane region" description="Helical" evidence="6">
    <location>
        <begin position="147"/>
        <end position="166"/>
    </location>
</feature>
<dbReference type="AlphaFoldDB" id="A0A523BI54"/>
<keyword evidence="2" id="KW-1003">Cell membrane</keyword>
<evidence type="ECO:0000256" key="2">
    <source>
        <dbReference type="ARBA" id="ARBA00022475"/>
    </source>
</evidence>
<dbReference type="InterPro" id="IPR036259">
    <property type="entry name" value="MFS_trans_sf"/>
</dbReference>
<feature type="transmembrane region" description="Helical" evidence="6">
    <location>
        <begin position="187"/>
        <end position="211"/>
    </location>
</feature>
<sequence length="375" mass="41146">MLFFTFIQIVIPLIPRYVVVMNISPFIIGLAISTMSITAIIVRPVGGILSDKWSRKNIMIISVILASIAYIILSLSKDVETIIISRIIEGVAIALFVPSSIASAIDYAPQGRIGEALGWRSLTIGVGFSLGPSLGGFMAEVLGYNNTFMITSLLLPSIIPIIISCKECPHQQTPKSSNYLMGLKEQHFLLALITLIIYSTAWMGLLTFLSAYLKIENYGDLEIGMFIAIQAIVSIIIRVFAGRLSDIRPYLTTTIGLFIISISFFAIYIFEVPPLLYIASLIFGIGVGIYIPASQTLALAKAPAHNRGFLSSIYIMGMDIGNLSGPIIFGAIIERFNSYHVAFLIAPILLLITTLILLQYSIKNEIKVCVFKHQK</sequence>
<dbReference type="Gene3D" id="1.20.1250.20">
    <property type="entry name" value="MFS general substrate transporter like domains"/>
    <property type="match status" value="1"/>
</dbReference>
<dbReference type="PRINTS" id="PR01035">
    <property type="entry name" value="TCRTETA"/>
</dbReference>
<feature type="transmembrane region" description="Helical" evidence="6">
    <location>
        <begin position="250"/>
        <end position="270"/>
    </location>
</feature>
<reference evidence="8 9" key="1">
    <citation type="journal article" date="2019" name="Nat. Microbiol.">
        <title>Expanding anaerobic alkane metabolism in the domain of Archaea.</title>
        <authorList>
            <person name="Wang Y."/>
            <person name="Wegener G."/>
            <person name="Hou J."/>
            <person name="Wang F."/>
            <person name="Xiao X."/>
        </authorList>
    </citation>
    <scope>NUCLEOTIDE SEQUENCE [LARGE SCALE GENOMIC DNA]</scope>
    <source>
        <strain evidence="8">WYZ-LMO11</strain>
    </source>
</reference>
<evidence type="ECO:0000256" key="3">
    <source>
        <dbReference type="ARBA" id="ARBA00022692"/>
    </source>
</evidence>
<feature type="domain" description="Major facilitator superfamily (MFS) profile" evidence="7">
    <location>
        <begin position="1"/>
        <end position="365"/>
    </location>
</feature>
<dbReference type="Pfam" id="PF07690">
    <property type="entry name" value="MFS_1"/>
    <property type="match status" value="1"/>
</dbReference>
<feature type="transmembrane region" description="Helical" evidence="6">
    <location>
        <begin position="223"/>
        <end position="241"/>
    </location>
</feature>
<dbReference type="PANTHER" id="PTHR43124:SF9">
    <property type="entry name" value="SUGAR TRANSPORT FAMILY PROTEIN"/>
    <property type="match status" value="1"/>
</dbReference>
<keyword evidence="4 6" id="KW-1133">Transmembrane helix</keyword>
<feature type="transmembrane region" description="Helical" evidence="6">
    <location>
        <begin position="58"/>
        <end position="76"/>
    </location>
</feature>
<evidence type="ECO:0000256" key="1">
    <source>
        <dbReference type="ARBA" id="ARBA00004651"/>
    </source>
</evidence>
<comment type="caution">
    <text evidence="8">The sequence shown here is derived from an EMBL/GenBank/DDBJ whole genome shotgun (WGS) entry which is preliminary data.</text>
</comment>
<protein>
    <recommendedName>
        <fullName evidence="7">Major facilitator superfamily (MFS) profile domain-containing protein</fullName>
    </recommendedName>
</protein>
<accession>A0A523BI54</accession>
<dbReference type="InterPro" id="IPR001958">
    <property type="entry name" value="Tet-R_TetA/multi-R_MdtG-like"/>
</dbReference>
<keyword evidence="5 6" id="KW-0472">Membrane</keyword>
<feature type="transmembrane region" description="Helical" evidence="6">
    <location>
        <begin position="26"/>
        <end position="46"/>
    </location>
</feature>
<dbReference type="CDD" id="cd17489">
    <property type="entry name" value="MFS_YfcJ_like"/>
    <property type="match status" value="1"/>
</dbReference>
<dbReference type="EMBL" id="QNVI01000001">
    <property type="protein sequence ID" value="TDA40617.1"/>
    <property type="molecule type" value="Genomic_DNA"/>
</dbReference>
<evidence type="ECO:0000256" key="4">
    <source>
        <dbReference type="ARBA" id="ARBA00022989"/>
    </source>
</evidence>
<feature type="transmembrane region" description="Helical" evidence="6">
    <location>
        <begin position="276"/>
        <end position="300"/>
    </location>
</feature>
<dbReference type="GO" id="GO:0005886">
    <property type="term" value="C:plasma membrane"/>
    <property type="evidence" value="ECO:0007669"/>
    <property type="project" value="UniProtKB-SubCell"/>
</dbReference>
<dbReference type="InterPro" id="IPR020846">
    <property type="entry name" value="MFS_dom"/>
</dbReference>
<dbReference type="InterPro" id="IPR050189">
    <property type="entry name" value="MFS_Efflux_Transporters"/>
</dbReference>
<proteinExistence type="predicted"/>
<dbReference type="InterPro" id="IPR011701">
    <property type="entry name" value="MFS"/>
</dbReference>
<evidence type="ECO:0000313" key="8">
    <source>
        <dbReference type="EMBL" id="TDA40617.1"/>
    </source>
</evidence>
<feature type="transmembrane region" description="Helical" evidence="6">
    <location>
        <begin position="339"/>
        <end position="358"/>
    </location>
</feature>
<dbReference type="Proteomes" id="UP000317265">
    <property type="component" value="Unassembled WGS sequence"/>
</dbReference>
<feature type="transmembrane region" description="Helical" evidence="6">
    <location>
        <begin position="82"/>
        <end position="105"/>
    </location>
</feature>
<evidence type="ECO:0000313" key="9">
    <source>
        <dbReference type="Proteomes" id="UP000317265"/>
    </source>
</evidence>
<dbReference type="SUPFAM" id="SSF103473">
    <property type="entry name" value="MFS general substrate transporter"/>
    <property type="match status" value="1"/>
</dbReference>
<dbReference type="PROSITE" id="PS50850">
    <property type="entry name" value="MFS"/>
    <property type="match status" value="1"/>
</dbReference>
<dbReference type="PANTHER" id="PTHR43124">
    <property type="entry name" value="PURINE EFFLUX PUMP PBUE"/>
    <property type="match status" value="1"/>
</dbReference>
<evidence type="ECO:0000256" key="6">
    <source>
        <dbReference type="SAM" id="Phobius"/>
    </source>
</evidence>